<dbReference type="PROSITE" id="PS51257">
    <property type="entry name" value="PROKAR_LIPOPROTEIN"/>
    <property type="match status" value="1"/>
</dbReference>
<evidence type="ECO:0000313" key="1">
    <source>
        <dbReference type="EMBL" id="MVN90147.1"/>
    </source>
</evidence>
<sequence length="125" mass="14132">MKKHFILLMLAFATMSACKKGDQKSISGLFGRWKLTEQLIDPGDASGNWQKVQGNQYVTFNADGTIKGDYLLNAKRFTIIDSVTLNVSPQMDNTQAVQWRYKINGKNLEINPPCFEPCGFRLVKQ</sequence>
<dbReference type="Proteomes" id="UP000434850">
    <property type="component" value="Unassembled WGS sequence"/>
</dbReference>
<comment type="caution">
    <text evidence="1">The sequence shown here is derived from an EMBL/GenBank/DDBJ whole genome shotgun (WGS) entry which is preliminary data.</text>
</comment>
<protein>
    <recommendedName>
        <fullName evidence="3">Lipocalin-like domain-containing protein</fullName>
    </recommendedName>
</protein>
<reference evidence="1 2" key="1">
    <citation type="submission" date="2019-12" db="EMBL/GenBank/DDBJ databases">
        <title>Mucilaginibacter sp. HME9299 genome sequencing and assembly.</title>
        <authorList>
            <person name="Kang H."/>
            <person name="Kim H."/>
            <person name="Joh K."/>
        </authorList>
    </citation>
    <scope>NUCLEOTIDE SEQUENCE [LARGE SCALE GENOMIC DNA]</scope>
    <source>
        <strain evidence="1 2">HME9299</strain>
    </source>
</reference>
<proteinExistence type="predicted"/>
<organism evidence="1 2">
    <name type="scientific">Mucilaginibacter aquatilis</name>
    <dbReference type="NCBI Taxonomy" id="1517760"/>
    <lineage>
        <taxon>Bacteria</taxon>
        <taxon>Pseudomonadati</taxon>
        <taxon>Bacteroidota</taxon>
        <taxon>Sphingobacteriia</taxon>
        <taxon>Sphingobacteriales</taxon>
        <taxon>Sphingobacteriaceae</taxon>
        <taxon>Mucilaginibacter</taxon>
    </lineage>
</organism>
<dbReference type="OrthoDB" id="955522at2"/>
<dbReference type="RefSeq" id="WP_157539917.1">
    <property type="nucleotide sequence ID" value="NZ_WQLA01000001.1"/>
</dbReference>
<accession>A0A6I4I5M0</accession>
<dbReference type="EMBL" id="WQLA01000001">
    <property type="protein sequence ID" value="MVN90147.1"/>
    <property type="molecule type" value="Genomic_DNA"/>
</dbReference>
<gene>
    <name evidence="1" type="ORF">GO816_03320</name>
</gene>
<dbReference type="AlphaFoldDB" id="A0A6I4I5M0"/>
<evidence type="ECO:0000313" key="2">
    <source>
        <dbReference type="Proteomes" id="UP000434850"/>
    </source>
</evidence>
<name>A0A6I4I5M0_9SPHI</name>
<keyword evidence="2" id="KW-1185">Reference proteome</keyword>
<evidence type="ECO:0008006" key="3">
    <source>
        <dbReference type="Google" id="ProtNLM"/>
    </source>
</evidence>